<evidence type="ECO:0000256" key="5">
    <source>
        <dbReference type="ARBA" id="ARBA00022741"/>
    </source>
</evidence>
<dbReference type="Proteomes" id="UP000176349">
    <property type="component" value="Unassembled WGS sequence"/>
</dbReference>
<keyword evidence="9 10" id="KW-0961">Cell wall biogenesis/degradation</keyword>
<dbReference type="InterPro" id="IPR013815">
    <property type="entry name" value="ATP_grasp_subdomain_1"/>
</dbReference>
<keyword evidence="4 10" id="KW-0436">Ligase</keyword>
<dbReference type="GO" id="GO:0071555">
    <property type="term" value="P:cell wall organization"/>
    <property type="evidence" value="ECO:0007669"/>
    <property type="project" value="UniProtKB-KW"/>
</dbReference>
<evidence type="ECO:0000313" key="16">
    <source>
        <dbReference type="Proteomes" id="UP000176349"/>
    </source>
</evidence>
<dbReference type="PANTHER" id="PTHR23132:SF23">
    <property type="entry name" value="D-ALANINE--D-ALANINE LIGASE B"/>
    <property type="match status" value="1"/>
</dbReference>
<evidence type="ECO:0000256" key="9">
    <source>
        <dbReference type="ARBA" id="ARBA00023316"/>
    </source>
</evidence>
<feature type="binding site" evidence="12">
    <location>
        <position position="268"/>
    </location>
    <ligand>
        <name>Mg(2+)</name>
        <dbReference type="ChEBI" id="CHEBI:18420"/>
        <label>1</label>
    </ligand>
</feature>
<feature type="active site" evidence="11">
    <location>
        <position position="153"/>
    </location>
</feature>
<feature type="binding site" evidence="12">
    <location>
        <position position="283"/>
    </location>
    <ligand>
        <name>Mg(2+)</name>
        <dbReference type="ChEBI" id="CHEBI:18420"/>
        <label>2</label>
    </ligand>
</feature>
<protein>
    <recommendedName>
        <fullName evidence="10">D-alanine--D-alanine ligase</fullName>
        <ecNumber evidence="10">6.3.2.4</ecNumber>
    </recommendedName>
    <alternativeName>
        <fullName evidence="10">D-Ala-D-Ala ligase</fullName>
    </alternativeName>
    <alternativeName>
        <fullName evidence="10">D-alanylalanine synthetase</fullName>
    </alternativeName>
</protein>
<comment type="subcellular location">
    <subcellularLocation>
        <location evidence="1 10">Cytoplasm</location>
    </subcellularLocation>
</comment>
<keyword evidence="6 13" id="KW-0067">ATP-binding</keyword>
<dbReference type="HAMAP" id="MF_00047">
    <property type="entry name" value="Dala_Dala_lig"/>
    <property type="match status" value="1"/>
</dbReference>
<feature type="binding site" evidence="12">
    <location>
        <position position="281"/>
    </location>
    <ligand>
        <name>Mg(2+)</name>
        <dbReference type="ChEBI" id="CHEBI:18420"/>
        <label>1</label>
    </ligand>
</feature>
<dbReference type="AlphaFoldDB" id="A0A1G2C5D7"/>
<dbReference type="Pfam" id="PF07478">
    <property type="entry name" value="Dala_Dala_lig_C"/>
    <property type="match status" value="1"/>
</dbReference>
<dbReference type="InterPro" id="IPR011095">
    <property type="entry name" value="Dala_Dala_lig_C"/>
</dbReference>
<keyword evidence="12" id="KW-0479">Metal-binding</keyword>
<dbReference type="GO" id="GO:0005737">
    <property type="term" value="C:cytoplasm"/>
    <property type="evidence" value="ECO:0007669"/>
    <property type="project" value="UniProtKB-SubCell"/>
</dbReference>
<dbReference type="InterPro" id="IPR011761">
    <property type="entry name" value="ATP-grasp"/>
</dbReference>
<evidence type="ECO:0000256" key="1">
    <source>
        <dbReference type="ARBA" id="ARBA00004496"/>
    </source>
</evidence>
<dbReference type="PROSITE" id="PS50975">
    <property type="entry name" value="ATP_GRASP"/>
    <property type="match status" value="1"/>
</dbReference>
<comment type="caution">
    <text evidence="15">The sequence shown here is derived from an EMBL/GenBank/DDBJ whole genome shotgun (WGS) entry which is preliminary data.</text>
</comment>
<evidence type="ECO:0000256" key="6">
    <source>
        <dbReference type="ARBA" id="ARBA00022840"/>
    </source>
</evidence>
<keyword evidence="12" id="KW-0464">Manganese</keyword>
<feature type="domain" description="ATP-grasp" evidence="14">
    <location>
        <begin position="104"/>
        <end position="314"/>
    </location>
</feature>
<dbReference type="Gene3D" id="3.40.50.20">
    <property type="match status" value="1"/>
</dbReference>
<dbReference type="SUPFAM" id="SSF52440">
    <property type="entry name" value="PreATP-grasp domain"/>
    <property type="match status" value="1"/>
</dbReference>
<reference evidence="15 16" key="1">
    <citation type="journal article" date="2016" name="Nat. Commun.">
        <title>Thousands of microbial genomes shed light on interconnected biogeochemical processes in an aquifer system.</title>
        <authorList>
            <person name="Anantharaman K."/>
            <person name="Brown C.T."/>
            <person name="Hug L.A."/>
            <person name="Sharon I."/>
            <person name="Castelle C.J."/>
            <person name="Probst A.J."/>
            <person name="Thomas B.C."/>
            <person name="Singh A."/>
            <person name="Wilkins M.J."/>
            <person name="Karaoz U."/>
            <person name="Brodie E.L."/>
            <person name="Williams K.H."/>
            <person name="Hubbard S.S."/>
            <person name="Banfield J.F."/>
        </authorList>
    </citation>
    <scope>NUCLEOTIDE SEQUENCE [LARGE SCALE GENOMIC DNA]</scope>
</reference>
<evidence type="ECO:0000256" key="11">
    <source>
        <dbReference type="PIRSR" id="PIRSR039102-1"/>
    </source>
</evidence>
<evidence type="ECO:0000256" key="3">
    <source>
        <dbReference type="ARBA" id="ARBA00022490"/>
    </source>
</evidence>
<dbReference type="GO" id="GO:0008716">
    <property type="term" value="F:D-alanine-D-alanine ligase activity"/>
    <property type="evidence" value="ECO:0007669"/>
    <property type="project" value="UniProtKB-UniRule"/>
</dbReference>
<keyword evidence="12" id="KW-0460">Magnesium</keyword>
<dbReference type="Pfam" id="PF01820">
    <property type="entry name" value="Dala_Dala_lig_N"/>
    <property type="match status" value="2"/>
</dbReference>
<evidence type="ECO:0000256" key="4">
    <source>
        <dbReference type="ARBA" id="ARBA00022598"/>
    </source>
</evidence>
<dbReference type="EMBL" id="MHKV01000040">
    <property type="protein sequence ID" value="OGY96623.1"/>
    <property type="molecule type" value="Genomic_DNA"/>
</dbReference>
<evidence type="ECO:0000256" key="8">
    <source>
        <dbReference type="ARBA" id="ARBA00022984"/>
    </source>
</evidence>
<keyword evidence="3 10" id="KW-0963">Cytoplasm</keyword>
<comment type="similarity">
    <text evidence="2 10">Belongs to the D-alanine--D-alanine ligase family.</text>
</comment>
<evidence type="ECO:0000256" key="12">
    <source>
        <dbReference type="PIRSR" id="PIRSR039102-3"/>
    </source>
</evidence>
<dbReference type="InterPro" id="IPR000291">
    <property type="entry name" value="D-Ala_lig_Van_CS"/>
</dbReference>
<feature type="binding site" evidence="12">
    <location>
        <position position="281"/>
    </location>
    <ligand>
        <name>Mg(2+)</name>
        <dbReference type="ChEBI" id="CHEBI:18420"/>
        <label>2</label>
    </ligand>
</feature>
<keyword evidence="8 10" id="KW-0573">Peptidoglycan synthesis</keyword>
<dbReference type="GO" id="GO:0009252">
    <property type="term" value="P:peptidoglycan biosynthetic process"/>
    <property type="evidence" value="ECO:0007669"/>
    <property type="project" value="UniProtKB-UniRule"/>
</dbReference>
<dbReference type="GO" id="GO:0008360">
    <property type="term" value="P:regulation of cell shape"/>
    <property type="evidence" value="ECO:0007669"/>
    <property type="project" value="UniProtKB-KW"/>
</dbReference>
<dbReference type="InterPro" id="IPR011127">
    <property type="entry name" value="Dala_Dala_lig_N"/>
</dbReference>
<evidence type="ECO:0000256" key="13">
    <source>
        <dbReference type="PROSITE-ProRule" id="PRU00409"/>
    </source>
</evidence>
<dbReference type="PIRSF" id="PIRSF039102">
    <property type="entry name" value="Ddl/VanB"/>
    <property type="match status" value="1"/>
</dbReference>
<dbReference type="UniPathway" id="UPA00219"/>
<comment type="cofactor">
    <cofactor evidence="12">
        <name>Mg(2+)</name>
        <dbReference type="ChEBI" id="CHEBI:18420"/>
    </cofactor>
    <cofactor evidence="12">
        <name>Mn(2+)</name>
        <dbReference type="ChEBI" id="CHEBI:29035"/>
    </cofactor>
    <text evidence="12">Binds 2 magnesium or manganese ions per subunit.</text>
</comment>
<accession>A0A1G2C5D7</accession>
<dbReference type="NCBIfam" id="NF002528">
    <property type="entry name" value="PRK01966.1-4"/>
    <property type="match status" value="1"/>
</dbReference>
<gene>
    <name evidence="10" type="primary">ddl</name>
    <name evidence="15" type="ORF">A2128_02805</name>
</gene>
<keyword evidence="7 10" id="KW-0133">Cell shape</keyword>
<evidence type="ECO:0000256" key="2">
    <source>
        <dbReference type="ARBA" id="ARBA00010871"/>
    </source>
</evidence>
<keyword evidence="5 13" id="KW-0547">Nucleotide-binding</keyword>
<organism evidence="15 16">
    <name type="scientific">Candidatus Liptonbacteria bacterium GWC1_60_9</name>
    <dbReference type="NCBI Taxonomy" id="1798645"/>
    <lineage>
        <taxon>Bacteria</taxon>
        <taxon>Candidatus Liptoniibacteriota</taxon>
    </lineage>
</organism>
<dbReference type="Gene3D" id="3.30.470.20">
    <property type="entry name" value="ATP-grasp fold, B domain"/>
    <property type="match status" value="1"/>
</dbReference>
<dbReference type="InterPro" id="IPR016185">
    <property type="entry name" value="PreATP-grasp_dom_sf"/>
</dbReference>
<dbReference type="GO" id="GO:0005524">
    <property type="term" value="F:ATP binding"/>
    <property type="evidence" value="ECO:0007669"/>
    <property type="project" value="UniProtKB-UniRule"/>
</dbReference>
<dbReference type="PROSITE" id="PS00844">
    <property type="entry name" value="DALA_DALA_LIGASE_2"/>
    <property type="match status" value="1"/>
</dbReference>
<proteinExistence type="inferred from homology"/>
<dbReference type="PROSITE" id="PS00843">
    <property type="entry name" value="DALA_DALA_LIGASE_1"/>
    <property type="match status" value="1"/>
</dbReference>
<dbReference type="NCBIfam" id="NF002378">
    <property type="entry name" value="PRK01372.1"/>
    <property type="match status" value="1"/>
</dbReference>
<feature type="active site" evidence="11">
    <location>
        <position position="16"/>
    </location>
</feature>
<comment type="function">
    <text evidence="10">Cell wall formation.</text>
</comment>
<dbReference type="EC" id="6.3.2.4" evidence="10"/>
<dbReference type="GO" id="GO:0046872">
    <property type="term" value="F:metal ion binding"/>
    <property type="evidence" value="ECO:0007669"/>
    <property type="project" value="UniProtKB-KW"/>
</dbReference>
<dbReference type="NCBIfam" id="TIGR01205">
    <property type="entry name" value="D_ala_D_alaTIGR"/>
    <property type="match status" value="1"/>
</dbReference>
<dbReference type="SUPFAM" id="SSF56059">
    <property type="entry name" value="Glutathione synthetase ATP-binding domain-like"/>
    <property type="match status" value="1"/>
</dbReference>
<dbReference type="InterPro" id="IPR005905">
    <property type="entry name" value="D_ala_D_ala"/>
</dbReference>
<evidence type="ECO:0000256" key="10">
    <source>
        <dbReference type="HAMAP-Rule" id="MF_00047"/>
    </source>
</evidence>
<evidence type="ECO:0000259" key="14">
    <source>
        <dbReference type="PROSITE" id="PS50975"/>
    </source>
</evidence>
<comment type="pathway">
    <text evidence="10">Cell wall biogenesis; peptidoglycan biosynthesis.</text>
</comment>
<dbReference type="PANTHER" id="PTHR23132">
    <property type="entry name" value="D-ALANINE--D-ALANINE LIGASE"/>
    <property type="match status" value="1"/>
</dbReference>
<evidence type="ECO:0000313" key="15">
    <source>
        <dbReference type="EMBL" id="OGY96623.1"/>
    </source>
</evidence>
<sequence length="328" mass="35071">MQKLRVAVLMGGPSSEHDVSLETGTTALRSLDTNKYEAFPIVVAKGRDATLELQKDAIDVAFIAMHGEYGEDGTAQALLEALGVPYTGSGVLASALGMHKPLSSRLLADCGLAVPDFVTVREREFRDAPEAVMTEAVRKLGLPLVVKPSDRGSSVGVSIVRDQNGLIKGIAEALRHSREAMVQRYVPGREVTCSVLEDETVPEGVCALPPTEIVPKERPFFDYHSKYTAGASEEITPPRLPAGTIRAIQEIALRTHNIIGCSGMSRTDTILGEDGTIYVLEINTIPGMTPTSLLPQAAKAAGISFPELLDRIISAALRRAGNISQTKS</sequence>
<name>A0A1G2C5D7_9BACT</name>
<feature type="active site" evidence="11">
    <location>
        <position position="292"/>
    </location>
</feature>
<evidence type="ECO:0000256" key="7">
    <source>
        <dbReference type="ARBA" id="ARBA00022960"/>
    </source>
</evidence>
<comment type="catalytic activity">
    <reaction evidence="10">
        <text>2 D-alanine + ATP = D-alanyl-D-alanine + ADP + phosphate + H(+)</text>
        <dbReference type="Rhea" id="RHEA:11224"/>
        <dbReference type="ChEBI" id="CHEBI:15378"/>
        <dbReference type="ChEBI" id="CHEBI:30616"/>
        <dbReference type="ChEBI" id="CHEBI:43474"/>
        <dbReference type="ChEBI" id="CHEBI:57416"/>
        <dbReference type="ChEBI" id="CHEBI:57822"/>
        <dbReference type="ChEBI" id="CHEBI:456216"/>
        <dbReference type="EC" id="6.3.2.4"/>
    </reaction>
</comment>
<dbReference type="Gene3D" id="3.30.1490.20">
    <property type="entry name" value="ATP-grasp fold, A domain"/>
    <property type="match status" value="1"/>
</dbReference>